<gene>
    <name evidence="4" type="primary">serA_1</name>
    <name evidence="4" type="ORF">HALOF300_00325</name>
</gene>
<organism evidence="4 5">
    <name type="scientific">Occultella aeris</name>
    <dbReference type="NCBI Taxonomy" id="2761496"/>
    <lineage>
        <taxon>Bacteria</taxon>
        <taxon>Bacillati</taxon>
        <taxon>Actinomycetota</taxon>
        <taxon>Actinomycetes</taxon>
        <taxon>Micrococcales</taxon>
        <taxon>Ruaniaceae</taxon>
        <taxon>Occultella</taxon>
    </lineage>
</organism>
<dbReference type="Proteomes" id="UP000419743">
    <property type="component" value="Unassembled WGS sequence"/>
</dbReference>
<dbReference type="Pfam" id="PF02826">
    <property type="entry name" value="2-Hacid_dh_C"/>
    <property type="match status" value="1"/>
</dbReference>
<name>A0A7M4DDY5_9MICO</name>
<proteinExistence type="predicted"/>
<keyword evidence="1 4" id="KW-0560">Oxidoreductase</keyword>
<dbReference type="GO" id="GO:0005829">
    <property type="term" value="C:cytosol"/>
    <property type="evidence" value="ECO:0007669"/>
    <property type="project" value="TreeGrafter"/>
</dbReference>
<comment type="caution">
    <text evidence="4">The sequence shown here is derived from an EMBL/GenBank/DDBJ whole genome shotgun (WGS) entry which is preliminary data.</text>
</comment>
<dbReference type="GO" id="GO:0030267">
    <property type="term" value="F:glyoxylate reductase (NADPH) activity"/>
    <property type="evidence" value="ECO:0007669"/>
    <property type="project" value="TreeGrafter"/>
</dbReference>
<evidence type="ECO:0000313" key="4">
    <source>
        <dbReference type="EMBL" id="VZO35099.1"/>
    </source>
</evidence>
<dbReference type="InterPro" id="IPR006140">
    <property type="entry name" value="D-isomer_DH_NAD-bd"/>
</dbReference>
<dbReference type="Gene3D" id="3.40.50.720">
    <property type="entry name" value="NAD(P)-binding Rossmann-like Domain"/>
    <property type="match status" value="2"/>
</dbReference>
<feature type="domain" description="D-isomer specific 2-hydroxyacid dehydrogenase NAD-binding" evidence="3">
    <location>
        <begin position="141"/>
        <end position="296"/>
    </location>
</feature>
<keyword evidence="2" id="KW-0520">NAD</keyword>
<keyword evidence="5" id="KW-1185">Reference proteome</keyword>
<accession>A0A7M4DDY5</accession>
<dbReference type="PANTHER" id="PTHR10996:SF178">
    <property type="entry name" value="2-HYDROXYACID DEHYDROGENASE YGL185C-RELATED"/>
    <property type="match status" value="1"/>
</dbReference>
<evidence type="ECO:0000256" key="1">
    <source>
        <dbReference type="ARBA" id="ARBA00023002"/>
    </source>
</evidence>
<dbReference type="EC" id="1.1.1.95" evidence="4"/>
<dbReference type="SUPFAM" id="SSF52283">
    <property type="entry name" value="Formate/glycerate dehydrogenase catalytic domain-like"/>
    <property type="match status" value="1"/>
</dbReference>
<evidence type="ECO:0000259" key="3">
    <source>
        <dbReference type="Pfam" id="PF02826"/>
    </source>
</evidence>
<dbReference type="PANTHER" id="PTHR10996">
    <property type="entry name" value="2-HYDROXYACID DEHYDROGENASE-RELATED"/>
    <property type="match status" value="1"/>
</dbReference>
<evidence type="ECO:0000313" key="5">
    <source>
        <dbReference type="Proteomes" id="UP000419743"/>
    </source>
</evidence>
<dbReference type="GO" id="GO:0004617">
    <property type="term" value="F:phosphoglycerate dehydrogenase activity"/>
    <property type="evidence" value="ECO:0007669"/>
    <property type="project" value="UniProtKB-EC"/>
</dbReference>
<dbReference type="EMBL" id="CACRYJ010000006">
    <property type="protein sequence ID" value="VZO35099.1"/>
    <property type="molecule type" value="Genomic_DNA"/>
</dbReference>
<reference evidence="4 5" key="1">
    <citation type="submission" date="2019-11" db="EMBL/GenBank/DDBJ databases">
        <authorList>
            <person name="Criscuolo A."/>
        </authorList>
    </citation>
    <scope>NUCLEOTIDE SEQUENCE [LARGE SCALE GENOMIC DNA]</scope>
    <source>
        <strain evidence="4">CIP111667</strain>
    </source>
</reference>
<dbReference type="GO" id="GO:0051287">
    <property type="term" value="F:NAD binding"/>
    <property type="evidence" value="ECO:0007669"/>
    <property type="project" value="InterPro"/>
</dbReference>
<dbReference type="InterPro" id="IPR050223">
    <property type="entry name" value="D-isomer_2-hydroxyacid_DH"/>
</dbReference>
<dbReference type="CDD" id="cd12167">
    <property type="entry name" value="2-Hacid_dh_8"/>
    <property type="match status" value="1"/>
</dbReference>
<dbReference type="AlphaFoldDB" id="A0A7M4DDY5"/>
<dbReference type="GO" id="GO:0016618">
    <property type="term" value="F:hydroxypyruvate reductase [NAD(P)H] activity"/>
    <property type="evidence" value="ECO:0007669"/>
    <property type="project" value="TreeGrafter"/>
</dbReference>
<dbReference type="SUPFAM" id="SSF51735">
    <property type="entry name" value="NAD(P)-binding Rossmann-fold domains"/>
    <property type="match status" value="1"/>
</dbReference>
<evidence type="ECO:0000256" key="2">
    <source>
        <dbReference type="ARBA" id="ARBA00023027"/>
    </source>
</evidence>
<dbReference type="InterPro" id="IPR036291">
    <property type="entry name" value="NAD(P)-bd_dom_sf"/>
</dbReference>
<protein>
    <submittedName>
        <fullName evidence="4">D-3-phosphoglycerate dehydrogenase</fullName>
        <ecNumber evidence="4">1.1.1.95</ecNumber>
    </submittedName>
</protein>
<sequence length="336" mass="34686">MTMRPRVLLAMDPATFALQFGPEELTRLAGLATLGDPIVVSGLDAVDPARLAETEVLITSWGCPPITAAQLNAAPRLRTVLHAAGSVRSLVPPDLHDRGVQVATAATMNAVPVAEYTLAAIILAGKRVLPLAQVGREQPVGWQNSFATRTLSNLGRTIGIVGFSTIGRKVLDLLRVLDTGSVLVADPFADPDLVRAAGAELLPLPEVLGRAEILSLHAPLLPSTHHLIGGAELALLPDGATLINTARGGIVDSAALLAECASGRLDAILDVTDPEPLPAGHPLLALPNVTVTPHLAGSLGSETRRLSHFALDGLAAYVAGEPLPGAVTPEASELSA</sequence>